<gene>
    <name evidence="8" type="ORF">IDH44_00680</name>
</gene>
<evidence type="ECO:0000259" key="7">
    <source>
        <dbReference type="SMART" id="SM00829"/>
    </source>
</evidence>
<keyword evidence="9" id="KW-1185">Reference proteome</keyword>
<dbReference type="SMART" id="SM00829">
    <property type="entry name" value="PKS_ER"/>
    <property type="match status" value="1"/>
</dbReference>
<evidence type="ECO:0000313" key="9">
    <source>
        <dbReference type="Proteomes" id="UP000621560"/>
    </source>
</evidence>
<keyword evidence="5" id="KW-0560">Oxidoreductase</keyword>
<name>A0A927GPP5_9BACL</name>
<dbReference type="RefSeq" id="WP_190913734.1">
    <property type="nucleotide sequence ID" value="NZ_JACXIZ010000003.1"/>
</dbReference>
<evidence type="ECO:0000256" key="2">
    <source>
        <dbReference type="ARBA" id="ARBA00008072"/>
    </source>
</evidence>
<comment type="similarity">
    <text evidence="2">Belongs to the zinc-containing alcohol dehydrogenase family.</text>
</comment>
<dbReference type="SUPFAM" id="SSF51735">
    <property type="entry name" value="NAD(P)-binding Rossmann-fold domains"/>
    <property type="match status" value="1"/>
</dbReference>
<proteinExistence type="inferred from homology"/>
<organism evidence="8 9">
    <name type="scientific">Paenibacillus sabuli</name>
    <dbReference type="NCBI Taxonomy" id="2772509"/>
    <lineage>
        <taxon>Bacteria</taxon>
        <taxon>Bacillati</taxon>
        <taxon>Bacillota</taxon>
        <taxon>Bacilli</taxon>
        <taxon>Bacillales</taxon>
        <taxon>Paenibacillaceae</taxon>
        <taxon>Paenibacillus</taxon>
    </lineage>
</organism>
<feature type="region of interest" description="Disordered" evidence="6">
    <location>
        <begin position="340"/>
        <end position="372"/>
    </location>
</feature>
<dbReference type="PANTHER" id="PTHR43350:SF19">
    <property type="entry name" value="D-GULOSIDE 3-DEHYDROGENASE"/>
    <property type="match status" value="1"/>
</dbReference>
<dbReference type="InterPro" id="IPR013149">
    <property type="entry name" value="ADH-like_C"/>
</dbReference>
<evidence type="ECO:0000256" key="3">
    <source>
        <dbReference type="ARBA" id="ARBA00022723"/>
    </source>
</evidence>
<dbReference type="InterPro" id="IPR013154">
    <property type="entry name" value="ADH-like_N"/>
</dbReference>
<feature type="domain" description="Enoyl reductase (ER)" evidence="7">
    <location>
        <begin position="9"/>
        <end position="325"/>
    </location>
</feature>
<protein>
    <submittedName>
        <fullName evidence="8">Zinc-binding alcohol dehydrogenase</fullName>
    </submittedName>
</protein>
<dbReference type="InterPro" id="IPR020843">
    <property type="entry name" value="ER"/>
</dbReference>
<dbReference type="Proteomes" id="UP000621560">
    <property type="component" value="Unassembled WGS sequence"/>
</dbReference>
<dbReference type="Pfam" id="PF08240">
    <property type="entry name" value="ADH_N"/>
    <property type="match status" value="1"/>
</dbReference>
<dbReference type="EMBL" id="JACXIZ010000003">
    <property type="protein sequence ID" value="MBD2843689.1"/>
    <property type="molecule type" value="Genomic_DNA"/>
</dbReference>
<dbReference type="InterPro" id="IPR036291">
    <property type="entry name" value="NAD(P)-bd_dom_sf"/>
</dbReference>
<accession>A0A927GPP5</accession>
<keyword evidence="4" id="KW-0862">Zinc</keyword>
<dbReference type="SUPFAM" id="SSF50129">
    <property type="entry name" value="GroES-like"/>
    <property type="match status" value="1"/>
</dbReference>
<dbReference type="GO" id="GO:0016491">
    <property type="term" value="F:oxidoreductase activity"/>
    <property type="evidence" value="ECO:0007669"/>
    <property type="project" value="UniProtKB-KW"/>
</dbReference>
<comment type="cofactor">
    <cofactor evidence="1">
        <name>Zn(2+)</name>
        <dbReference type="ChEBI" id="CHEBI:29105"/>
    </cofactor>
</comment>
<feature type="compositionally biased region" description="Low complexity" evidence="6">
    <location>
        <begin position="359"/>
        <end position="372"/>
    </location>
</feature>
<evidence type="ECO:0000313" key="8">
    <source>
        <dbReference type="EMBL" id="MBD2843689.1"/>
    </source>
</evidence>
<dbReference type="PANTHER" id="PTHR43350">
    <property type="entry name" value="NAD-DEPENDENT ALCOHOL DEHYDROGENASE"/>
    <property type="match status" value="1"/>
</dbReference>
<dbReference type="Gene3D" id="3.90.180.10">
    <property type="entry name" value="Medium-chain alcohol dehydrogenases, catalytic domain"/>
    <property type="match status" value="2"/>
</dbReference>
<evidence type="ECO:0000256" key="5">
    <source>
        <dbReference type="ARBA" id="ARBA00023002"/>
    </source>
</evidence>
<dbReference type="InterPro" id="IPR011032">
    <property type="entry name" value="GroES-like_sf"/>
</dbReference>
<dbReference type="Pfam" id="PF00107">
    <property type="entry name" value="ADH_zinc_N"/>
    <property type="match status" value="1"/>
</dbReference>
<dbReference type="Gene3D" id="3.40.50.720">
    <property type="entry name" value="NAD(P)-binding Rossmann-like Domain"/>
    <property type="match status" value="1"/>
</dbReference>
<feature type="compositionally biased region" description="Basic and acidic residues" evidence="6">
    <location>
        <begin position="347"/>
        <end position="358"/>
    </location>
</feature>
<sequence>MKAVVSCEGEIRLSDIPEPPLEAGHVRIDTEYSAISPGTELMMNGQGRTTPIVLGYSAVGVIGKRGQGMEDWAVGQRVACYGAPYVRHAQRLLVPRHLMVPVPAAVSAVEASTVGLGAIAIHALRQADLHFGETLVVIGAGILGQLIAQIARAAGCRVIVSDVLQGRLRIAERTGIARTADSPAAVQQHLDEATGPMGADAVIVCTGKTDGLIDQALRWVRDRGKVLLVGDVEPSFSRELMFAKEATVLTSRAGGPGRYDARYEREGVDYPYAYVRWTEGRNMAEYIRLIAEGAISVGPLISGVYPMEQCSDVFARYARSPAELLGAVLAYPAARDEAAALSPGRAMDGEERDGRMAEARSSQASAAREPGG</sequence>
<dbReference type="CDD" id="cd08255">
    <property type="entry name" value="2-desacetyl-2-hydroxyethyl_bacteriochlorophyllide_like"/>
    <property type="match status" value="1"/>
</dbReference>
<evidence type="ECO:0000256" key="1">
    <source>
        <dbReference type="ARBA" id="ARBA00001947"/>
    </source>
</evidence>
<comment type="caution">
    <text evidence="8">The sequence shown here is derived from an EMBL/GenBank/DDBJ whole genome shotgun (WGS) entry which is preliminary data.</text>
</comment>
<keyword evidence="3" id="KW-0479">Metal-binding</keyword>
<reference evidence="8" key="1">
    <citation type="submission" date="2020-09" db="EMBL/GenBank/DDBJ databases">
        <title>A novel bacterium of genus Paenibacillus, isolated from South China Sea.</title>
        <authorList>
            <person name="Huang H."/>
            <person name="Mo K."/>
            <person name="Hu Y."/>
        </authorList>
    </citation>
    <scope>NUCLEOTIDE SEQUENCE</scope>
    <source>
        <strain evidence="8">IB182496</strain>
    </source>
</reference>
<dbReference type="GO" id="GO:0046872">
    <property type="term" value="F:metal ion binding"/>
    <property type="evidence" value="ECO:0007669"/>
    <property type="project" value="UniProtKB-KW"/>
</dbReference>
<dbReference type="AlphaFoldDB" id="A0A927GPP5"/>
<evidence type="ECO:0000256" key="6">
    <source>
        <dbReference type="SAM" id="MobiDB-lite"/>
    </source>
</evidence>
<evidence type="ECO:0000256" key="4">
    <source>
        <dbReference type="ARBA" id="ARBA00022833"/>
    </source>
</evidence>